<organism evidence="1 2">
    <name type="scientific">Rhizobium oryzicola</name>
    <dbReference type="NCBI Taxonomy" id="1232668"/>
    <lineage>
        <taxon>Bacteria</taxon>
        <taxon>Pseudomonadati</taxon>
        <taxon>Pseudomonadota</taxon>
        <taxon>Alphaproteobacteria</taxon>
        <taxon>Hyphomicrobiales</taxon>
        <taxon>Rhizobiaceae</taxon>
        <taxon>Rhizobium/Agrobacterium group</taxon>
        <taxon>Rhizobium</taxon>
    </lineage>
</organism>
<dbReference type="RefSeq" id="WP_302075589.1">
    <property type="nucleotide sequence ID" value="NZ_JAUKWQ010000001.1"/>
</dbReference>
<evidence type="ECO:0000313" key="1">
    <source>
        <dbReference type="EMBL" id="MDO1581484.1"/>
    </source>
</evidence>
<evidence type="ECO:0000313" key="2">
    <source>
        <dbReference type="Proteomes" id="UP001169006"/>
    </source>
</evidence>
<protein>
    <submittedName>
        <fullName evidence="1">Helix-hairpin-helix domain-containing protein</fullName>
    </submittedName>
</protein>
<reference evidence="1" key="2">
    <citation type="submission" date="2023-07" db="EMBL/GenBank/DDBJ databases">
        <authorList>
            <person name="Sun H."/>
        </authorList>
    </citation>
    <scope>NUCLEOTIDE SEQUENCE</scope>
    <source>
        <strain evidence="1">05753</strain>
    </source>
</reference>
<keyword evidence="2" id="KW-1185">Reference proteome</keyword>
<accession>A0ABT8SSS8</accession>
<comment type="caution">
    <text evidence="1">The sequence shown here is derived from an EMBL/GenBank/DDBJ whole genome shotgun (WGS) entry which is preliminary data.</text>
</comment>
<reference evidence="1" key="1">
    <citation type="journal article" date="2015" name="Int. J. Syst. Evol. Microbiol.">
        <title>Rhizobium oryzicola sp. nov., potential plant-growth-promoting endophytic bacteria isolated from rice roots.</title>
        <authorList>
            <person name="Zhang X.X."/>
            <person name="Gao J.S."/>
            <person name="Cao Y.H."/>
            <person name="Sheirdil R.A."/>
            <person name="Wang X.C."/>
            <person name="Zhang L."/>
        </authorList>
    </citation>
    <scope>NUCLEOTIDE SEQUENCE</scope>
    <source>
        <strain evidence="1">05753</strain>
    </source>
</reference>
<dbReference type="EMBL" id="JAUKWQ010000001">
    <property type="protein sequence ID" value="MDO1581484.1"/>
    <property type="molecule type" value="Genomic_DNA"/>
</dbReference>
<gene>
    <name evidence="1" type="ORF">Q2T52_05180</name>
</gene>
<sequence length="69" mass="7626">MRSHLPRWLIEVLRDNGIRRMSRLAAMSDAEILALDGVGRRSLELIHAELSRLRSVAPGDPSSPASAHL</sequence>
<dbReference type="Gene3D" id="1.10.150.20">
    <property type="entry name" value="5' to 3' exonuclease, C-terminal subdomain"/>
    <property type="match status" value="1"/>
</dbReference>
<name>A0ABT8SSS8_9HYPH</name>
<dbReference type="SUPFAM" id="SSF47789">
    <property type="entry name" value="C-terminal domain of RNA polymerase alpha subunit"/>
    <property type="match status" value="1"/>
</dbReference>
<dbReference type="Proteomes" id="UP001169006">
    <property type="component" value="Unassembled WGS sequence"/>
</dbReference>
<proteinExistence type="predicted"/>